<dbReference type="GO" id="GO:0006487">
    <property type="term" value="P:protein N-linked glycosylation"/>
    <property type="evidence" value="ECO:0007669"/>
    <property type="project" value="TreeGrafter"/>
</dbReference>
<dbReference type="PANTHER" id="PTHR10705">
    <property type="entry name" value="DOLICHYL-DIPHOSPHOOLIGOSACCHARIDE--PROTEIN GLYCOSYLTRANSFERASE SUBUNIT DAD1"/>
    <property type="match status" value="1"/>
</dbReference>
<evidence type="ECO:0000256" key="4">
    <source>
        <dbReference type="ARBA" id="ARBA00022692"/>
    </source>
</evidence>
<dbReference type="PIRSF" id="PIRSF005588">
    <property type="entry name" value="DAD"/>
    <property type="match status" value="1"/>
</dbReference>
<comment type="subcellular location">
    <subcellularLocation>
        <location evidence="1 8">Endoplasmic reticulum membrane</location>
        <topology evidence="1 8">Multi-pass membrane protein</topology>
    </subcellularLocation>
</comment>
<dbReference type="GO" id="GO:0008250">
    <property type="term" value="C:oligosaccharyltransferase complex"/>
    <property type="evidence" value="ECO:0007669"/>
    <property type="project" value="InterPro"/>
</dbReference>
<comment type="function">
    <text evidence="8">Subunit of the oligosaccharyl transferase (OST) complex that catalyzes the initial transfer of a defined glycan (Glc(3)Man(9)GlcNAc(2) in eukaryotes) from the lipid carrier dolichol-pyrophosphate to an asparagine residue within an Asn-X-Ser/Thr consensus motif in nascent polypeptide chains, the first step in protein N-glycosylation. N-glycosylation occurs cotranslationally and the complex associates with the Sec61 complex at the channel-forming translocon complex that mediates protein translocation across the endoplasmic reticulum (ER). All subunits are required for a maximal enzyme activity.</text>
</comment>
<evidence type="ECO:0000256" key="7">
    <source>
        <dbReference type="ARBA" id="ARBA00023136"/>
    </source>
</evidence>
<keyword evidence="7 8" id="KW-0472">Membrane</keyword>
<gene>
    <name evidence="9" type="ORF">E3P99_02220</name>
</gene>
<comment type="caution">
    <text evidence="8">Lacks conserved residue(s) required for the propagation of feature annotation.</text>
</comment>
<comment type="pathway">
    <text evidence="2 8">Protein modification; protein glycosylation.</text>
</comment>
<organism evidence="9 10">
    <name type="scientific">Wallemia hederae</name>
    <dbReference type="NCBI Taxonomy" id="1540922"/>
    <lineage>
        <taxon>Eukaryota</taxon>
        <taxon>Fungi</taxon>
        <taxon>Dikarya</taxon>
        <taxon>Basidiomycota</taxon>
        <taxon>Wallemiomycotina</taxon>
        <taxon>Wallemiomycetes</taxon>
        <taxon>Wallemiales</taxon>
        <taxon>Wallemiaceae</taxon>
        <taxon>Wallemia</taxon>
    </lineage>
</organism>
<dbReference type="UniPathway" id="UPA00378"/>
<feature type="transmembrane region" description="Helical" evidence="8">
    <location>
        <begin position="92"/>
        <end position="111"/>
    </location>
</feature>
<evidence type="ECO:0000256" key="1">
    <source>
        <dbReference type="ARBA" id="ARBA00004477"/>
    </source>
</evidence>
<keyword evidence="10" id="KW-1185">Reference proteome</keyword>
<evidence type="ECO:0000256" key="3">
    <source>
        <dbReference type="ARBA" id="ARBA00009386"/>
    </source>
</evidence>
<evidence type="ECO:0000256" key="2">
    <source>
        <dbReference type="ARBA" id="ARBA00004922"/>
    </source>
</evidence>
<protein>
    <recommendedName>
        <fullName evidence="8">Dolichyl-diphosphooligosaccharide--protein glycosyltransferase subunit OST2</fullName>
        <shortName evidence="8">Oligosaccharyl transferase subunit OST2</shortName>
    </recommendedName>
</protein>
<keyword evidence="4 8" id="KW-0812">Transmembrane</keyword>
<evidence type="ECO:0000256" key="8">
    <source>
        <dbReference type="RuleBase" id="RU361136"/>
    </source>
</evidence>
<dbReference type="OrthoDB" id="445566at2759"/>
<sequence length="112" mass="12394">MTSVQKSVKNLINSYSDKTSSKFKMLDAFLAVLCVSAVLEFAYALCIDNSPYHAFLGSFISKVGQFILTVNLRMQTNPDNATHFGHISKERAFADFVFGSLVLHFCAISFLG</sequence>
<comment type="subunit">
    <text evidence="8">Component of the oligosaccharyltransferase (OST) complex.</text>
</comment>
<name>A0A4T0FNP3_9BASI</name>
<evidence type="ECO:0000256" key="5">
    <source>
        <dbReference type="ARBA" id="ARBA00022824"/>
    </source>
</evidence>
<dbReference type="InterPro" id="IPR003038">
    <property type="entry name" value="DAD/Ost2"/>
</dbReference>
<evidence type="ECO:0000256" key="6">
    <source>
        <dbReference type="ARBA" id="ARBA00022989"/>
    </source>
</evidence>
<keyword evidence="5 8" id="KW-0256">Endoplasmic reticulum</keyword>
<evidence type="ECO:0000313" key="10">
    <source>
        <dbReference type="Proteomes" id="UP000310189"/>
    </source>
</evidence>
<comment type="caution">
    <text evidence="9">The sequence shown here is derived from an EMBL/GenBank/DDBJ whole genome shotgun (WGS) entry which is preliminary data.</text>
</comment>
<dbReference type="EMBL" id="SPNW01000030">
    <property type="protein sequence ID" value="TIA89144.1"/>
    <property type="molecule type" value="Genomic_DNA"/>
</dbReference>
<dbReference type="Pfam" id="PF02109">
    <property type="entry name" value="DAD"/>
    <property type="match status" value="1"/>
</dbReference>
<proteinExistence type="inferred from homology"/>
<accession>A0A4T0FNP3</accession>
<evidence type="ECO:0000313" key="9">
    <source>
        <dbReference type="EMBL" id="TIA89144.1"/>
    </source>
</evidence>
<dbReference type="AlphaFoldDB" id="A0A4T0FNP3"/>
<keyword evidence="6 8" id="KW-1133">Transmembrane helix</keyword>
<reference evidence="9 10" key="1">
    <citation type="submission" date="2019-03" db="EMBL/GenBank/DDBJ databases">
        <title>Sequencing 23 genomes of Wallemia ichthyophaga.</title>
        <authorList>
            <person name="Gostincar C."/>
        </authorList>
    </citation>
    <scope>NUCLEOTIDE SEQUENCE [LARGE SCALE GENOMIC DNA]</scope>
    <source>
        <strain evidence="9 10">EXF-5753</strain>
    </source>
</reference>
<dbReference type="Proteomes" id="UP000310189">
    <property type="component" value="Unassembled WGS sequence"/>
</dbReference>
<dbReference type="PANTHER" id="PTHR10705:SF0">
    <property type="entry name" value="DOLICHYL-DIPHOSPHOOLIGOSACCHARIDE--PROTEIN GLYCOSYLTRANSFERASE SUBUNIT DAD1"/>
    <property type="match status" value="1"/>
</dbReference>
<comment type="similarity">
    <text evidence="3 8">Belongs to the DAD/OST2 family.</text>
</comment>